<dbReference type="Proteomes" id="UP000322619">
    <property type="component" value="Unassembled WGS sequence"/>
</dbReference>
<evidence type="ECO:0000259" key="1">
    <source>
        <dbReference type="Pfam" id="PF10105"/>
    </source>
</evidence>
<name>A0A5D0WK12_9FIRM</name>
<evidence type="ECO:0000313" key="3">
    <source>
        <dbReference type="Proteomes" id="UP000322619"/>
    </source>
</evidence>
<dbReference type="AlphaFoldDB" id="A0A5D0WK12"/>
<dbReference type="Pfam" id="PF10105">
    <property type="entry name" value="DUF2344"/>
    <property type="match status" value="1"/>
</dbReference>
<comment type="caution">
    <text evidence="2">The sequence shown here is derived from an EMBL/GenBank/DDBJ whole genome shotgun (WGS) entry which is preliminary data.</text>
</comment>
<feature type="domain" description="DUF2344" evidence="1">
    <location>
        <begin position="20"/>
        <end position="210"/>
    </location>
</feature>
<dbReference type="EMBL" id="VSLA01000027">
    <property type="protein sequence ID" value="TYC84011.1"/>
    <property type="molecule type" value="Genomic_DNA"/>
</dbReference>
<gene>
    <name evidence="2" type="ORF">FXB42_13595</name>
</gene>
<reference evidence="2 3" key="1">
    <citation type="submission" date="2019-08" db="EMBL/GenBank/DDBJ databases">
        <title>Isolation and enrichment of carboxydotrophic bacteria from anaerobic sludge for the production of bio-based chemicals from syngas.</title>
        <authorList>
            <person name="Antares A.L."/>
            <person name="Moreira J."/>
            <person name="Diender M."/>
            <person name="Parshina S.N."/>
            <person name="Stams A.J.M."/>
            <person name="Alves M."/>
            <person name="Alves J.I."/>
            <person name="Sousa D.Z."/>
        </authorList>
    </citation>
    <scope>NUCLEOTIDE SEQUENCE [LARGE SCALE GENOMIC DNA]</scope>
    <source>
        <strain evidence="2 3">JM</strain>
    </source>
</reference>
<dbReference type="InterPro" id="IPR018768">
    <property type="entry name" value="DUF2344"/>
</dbReference>
<accession>A0A5D0WK12</accession>
<dbReference type="NCBIfam" id="TIGR03936">
    <property type="entry name" value="sam_1_link_chp"/>
    <property type="match status" value="1"/>
</dbReference>
<dbReference type="OrthoDB" id="9780488at2"/>
<protein>
    <submittedName>
        <fullName evidence="2">DUF2344 domain-containing protein</fullName>
    </submittedName>
</protein>
<sequence length="244" mass="27929">MHVRIAALWNSRKDGNAMVKIHYQFKRSTPLRFLSHLDQQRLFQRAFRRANIPVAYSQGFNPHPRMSFALAMSVGLTSDAEYGEVIVSTDIDVDTFIHRMNQALPKGLEIIAAKICGEGVESLSASLYQSDYRIRIKVMPETDLNELAASVRMYLELPQILIQKRNKKGKYVQKNIRPFIESISVCADAEIDHVNVKMTLIYIEQQCVKPEQVLASFNDQIRAVFVIDPTIELHREKLLLKVDA</sequence>
<proteinExistence type="predicted"/>
<organism evidence="2 3">
    <name type="scientific">Acetobacterium wieringae</name>
    <dbReference type="NCBI Taxonomy" id="52694"/>
    <lineage>
        <taxon>Bacteria</taxon>
        <taxon>Bacillati</taxon>
        <taxon>Bacillota</taxon>
        <taxon>Clostridia</taxon>
        <taxon>Eubacteriales</taxon>
        <taxon>Eubacteriaceae</taxon>
        <taxon>Acetobacterium</taxon>
    </lineage>
</organism>
<evidence type="ECO:0000313" key="2">
    <source>
        <dbReference type="EMBL" id="TYC84011.1"/>
    </source>
</evidence>